<dbReference type="RefSeq" id="WP_211662109.1">
    <property type="nucleotide sequence ID" value="NZ_CP046244.1"/>
</dbReference>
<dbReference type="SUPFAM" id="SSF48208">
    <property type="entry name" value="Six-hairpin glycosidases"/>
    <property type="match status" value="1"/>
</dbReference>
<proteinExistence type="predicted"/>
<sequence>MVPHFEKMLYDNALLALAYLETRQATGNAVYGRVTREIFTYVLRDITDPEGGFYTAQDAESEGEEGRFYLWTPDQVREVLGTEEGEFFCHYFDITAGGNFKGCSIPNLIDREEALFTAGTGGNGFNGDAG</sequence>
<dbReference type="InterPro" id="IPR024705">
    <property type="entry name" value="Ssp411"/>
</dbReference>
<dbReference type="PANTHER" id="PTHR42899:SF1">
    <property type="entry name" value="SPERMATOGENESIS-ASSOCIATED PROTEIN 20"/>
    <property type="match status" value="1"/>
</dbReference>
<evidence type="ECO:0000313" key="2">
    <source>
        <dbReference type="Proteomes" id="UP000425916"/>
    </source>
</evidence>
<dbReference type="Proteomes" id="UP000425916">
    <property type="component" value="Chromosome"/>
</dbReference>
<protein>
    <recommendedName>
        <fullName evidence="3">Six-hairpin glycosidase</fullName>
    </recommendedName>
</protein>
<evidence type="ECO:0008006" key="3">
    <source>
        <dbReference type="Google" id="ProtNLM"/>
    </source>
</evidence>
<dbReference type="InterPro" id="IPR008928">
    <property type="entry name" value="6-hairpin_glycosidase_sf"/>
</dbReference>
<reference evidence="1 2" key="1">
    <citation type="submission" date="2019-11" db="EMBL/GenBank/DDBJ databases">
        <title>Genome sequence of Moorella glycerini DSM11254.</title>
        <authorList>
            <person name="Poehlein A."/>
            <person name="Boeer T."/>
            <person name="Daniel R."/>
        </authorList>
    </citation>
    <scope>NUCLEOTIDE SEQUENCE [LARGE SCALE GENOMIC DNA]</scope>
    <source>
        <strain evidence="1 2">DSM 11254</strain>
    </source>
</reference>
<dbReference type="PANTHER" id="PTHR42899">
    <property type="entry name" value="SPERMATOGENESIS-ASSOCIATED PROTEIN 20"/>
    <property type="match status" value="1"/>
</dbReference>
<organism evidence="1 2">
    <name type="scientific">Neomoorella glycerini</name>
    <dbReference type="NCBI Taxonomy" id="55779"/>
    <lineage>
        <taxon>Bacteria</taxon>
        <taxon>Bacillati</taxon>
        <taxon>Bacillota</taxon>
        <taxon>Clostridia</taxon>
        <taxon>Neomoorellales</taxon>
        <taxon>Neomoorellaceae</taxon>
        <taxon>Neomoorella</taxon>
    </lineage>
</organism>
<keyword evidence="2" id="KW-1185">Reference proteome</keyword>
<dbReference type="GO" id="GO:0005975">
    <property type="term" value="P:carbohydrate metabolic process"/>
    <property type="evidence" value="ECO:0007669"/>
    <property type="project" value="InterPro"/>
</dbReference>
<dbReference type="EMBL" id="CP046244">
    <property type="protein sequence ID" value="QGP92261.1"/>
    <property type="molecule type" value="Genomic_DNA"/>
</dbReference>
<gene>
    <name evidence="1" type="ORF">MGLY_16320</name>
</gene>
<name>A0A6I5ZS58_9FIRM</name>
<accession>A0A6I5ZS58</accession>
<dbReference type="AlphaFoldDB" id="A0A6I5ZS58"/>
<evidence type="ECO:0000313" key="1">
    <source>
        <dbReference type="EMBL" id="QGP92261.1"/>
    </source>
</evidence>